<evidence type="ECO:0000313" key="3">
    <source>
        <dbReference type="Proteomes" id="UP001589609"/>
    </source>
</evidence>
<comment type="caution">
    <text evidence="2">The sequence shown here is derived from an EMBL/GenBank/DDBJ whole genome shotgun (WGS) entry which is preliminary data.</text>
</comment>
<name>A0ABV5WNZ9_9BACI</name>
<dbReference type="InterPro" id="IPR020017">
    <property type="entry name" value="XapX_domain"/>
</dbReference>
<keyword evidence="1" id="KW-0812">Transmembrane</keyword>
<keyword evidence="3" id="KW-1185">Reference proteome</keyword>
<proteinExistence type="predicted"/>
<gene>
    <name evidence="2" type="ORF">ACFFMS_29565</name>
</gene>
<feature type="transmembrane region" description="Helical" evidence="1">
    <location>
        <begin position="28"/>
        <end position="46"/>
    </location>
</feature>
<evidence type="ECO:0000313" key="2">
    <source>
        <dbReference type="EMBL" id="MFB9762378.1"/>
    </source>
</evidence>
<sequence length="53" mass="5545">MQYALAILAGLIVGVVFSAIKLPLPAPPTLVGVLGIVGIYLGYRLYEAIVGLF</sequence>
<dbReference type="Proteomes" id="UP001589609">
    <property type="component" value="Unassembled WGS sequence"/>
</dbReference>
<keyword evidence="1" id="KW-1133">Transmembrane helix</keyword>
<accession>A0ABV5WNZ9</accession>
<dbReference type="EMBL" id="JBHMAF010000196">
    <property type="protein sequence ID" value="MFB9762378.1"/>
    <property type="molecule type" value="Genomic_DNA"/>
</dbReference>
<evidence type="ECO:0000256" key="1">
    <source>
        <dbReference type="SAM" id="Phobius"/>
    </source>
</evidence>
<dbReference type="NCBIfam" id="TIGR03510">
    <property type="entry name" value="XapX"/>
    <property type="match status" value="1"/>
</dbReference>
<keyword evidence="1" id="KW-0472">Membrane</keyword>
<dbReference type="RefSeq" id="WP_379952268.1">
    <property type="nucleotide sequence ID" value="NZ_JBHMAF010000196.1"/>
</dbReference>
<organism evidence="2 3">
    <name type="scientific">Ectobacillus funiculus</name>
    <dbReference type="NCBI Taxonomy" id="137993"/>
    <lineage>
        <taxon>Bacteria</taxon>
        <taxon>Bacillati</taxon>
        <taxon>Bacillota</taxon>
        <taxon>Bacilli</taxon>
        <taxon>Bacillales</taxon>
        <taxon>Bacillaceae</taxon>
        <taxon>Ectobacillus</taxon>
    </lineage>
</organism>
<protein>
    <submittedName>
        <fullName evidence="2">XapX domain-containing protein</fullName>
    </submittedName>
</protein>
<reference evidence="2 3" key="1">
    <citation type="submission" date="2024-09" db="EMBL/GenBank/DDBJ databases">
        <authorList>
            <person name="Sun Q."/>
            <person name="Mori K."/>
        </authorList>
    </citation>
    <scope>NUCLEOTIDE SEQUENCE [LARGE SCALE GENOMIC DNA]</scope>
    <source>
        <strain evidence="2 3">JCM 11201</strain>
    </source>
</reference>